<gene>
    <name evidence="6" type="ORF">HID58_039716</name>
</gene>
<feature type="region of interest" description="Disordered" evidence="4">
    <location>
        <begin position="239"/>
        <end position="260"/>
    </location>
</feature>
<proteinExistence type="predicted"/>
<feature type="region of interest" description="Disordered" evidence="4">
    <location>
        <begin position="425"/>
        <end position="452"/>
    </location>
</feature>
<dbReference type="EMBL" id="JAGKQM010000010">
    <property type="protein sequence ID" value="KAH0907889.1"/>
    <property type="molecule type" value="Genomic_DNA"/>
</dbReference>
<comment type="caution">
    <text evidence="6">The sequence shown here is derived from an EMBL/GenBank/DDBJ whole genome shotgun (WGS) entry which is preliminary data.</text>
</comment>
<keyword evidence="2 3" id="KW-0539">Nucleus</keyword>
<feature type="compositionally biased region" description="Basic and acidic residues" evidence="4">
    <location>
        <begin position="341"/>
        <end position="356"/>
    </location>
</feature>
<dbReference type="InterPro" id="IPR035441">
    <property type="entry name" value="TFIIS/LEDGF_dom_sf"/>
</dbReference>
<dbReference type="InterPro" id="IPR017923">
    <property type="entry name" value="TFIIS_N"/>
</dbReference>
<evidence type="ECO:0000313" key="6">
    <source>
        <dbReference type="EMBL" id="KAH0907889.1"/>
    </source>
</evidence>
<dbReference type="CDD" id="cd00183">
    <property type="entry name" value="TFIIS_I"/>
    <property type="match status" value="1"/>
</dbReference>
<feature type="compositionally biased region" description="Polar residues" evidence="4">
    <location>
        <begin position="441"/>
        <end position="452"/>
    </location>
</feature>
<feature type="region of interest" description="Disordered" evidence="4">
    <location>
        <begin position="1"/>
        <end position="21"/>
    </location>
</feature>
<feature type="region of interest" description="Disordered" evidence="4">
    <location>
        <begin position="103"/>
        <end position="130"/>
    </location>
</feature>
<dbReference type="PANTHER" id="PTHR46554:SF7">
    <property type="entry name" value="MEDIATOR OF RNA POLYMERASE II TRANSCRIPTION SUBUNIT 26B-RELATED"/>
    <property type="match status" value="1"/>
</dbReference>
<dbReference type="Gene3D" id="1.20.930.10">
    <property type="entry name" value="Conserved domain common to transcription factors TFIIS, elongin A, CRSP70"/>
    <property type="match status" value="1"/>
</dbReference>
<evidence type="ECO:0000256" key="2">
    <source>
        <dbReference type="ARBA" id="ARBA00023242"/>
    </source>
</evidence>
<evidence type="ECO:0000259" key="5">
    <source>
        <dbReference type="PROSITE" id="PS51319"/>
    </source>
</evidence>
<accession>A0ABQ8BT02</accession>
<evidence type="ECO:0000256" key="1">
    <source>
        <dbReference type="ARBA" id="ARBA00004123"/>
    </source>
</evidence>
<feature type="domain" description="TFIIS N-terminal" evidence="5">
    <location>
        <begin position="149"/>
        <end position="232"/>
    </location>
</feature>
<reference evidence="6 7" key="1">
    <citation type="submission" date="2021-05" db="EMBL/GenBank/DDBJ databases">
        <title>Genome Assembly of Synthetic Allotetraploid Brassica napus Reveals Homoeologous Exchanges between Subgenomes.</title>
        <authorList>
            <person name="Davis J.T."/>
        </authorList>
    </citation>
    <scope>NUCLEOTIDE SEQUENCE [LARGE SCALE GENOMIC DNA]</scope>
    <source>
        <strain evidence="7">cv. Da-Ae</strain>
        <tissue evidence="6">Seedling</tissue>
    </source>
</reference>
<organism evidence="6 7">
    <name type="scientific">Brassica napus</name>
    <name type="common">Rape</name>
    <dbReference type="NCBI Taxonomy" id="3708"/>
    <lineage>
        <taxon>Eukaryota</taxon>
        <taxon>Viridiplantae</taxon>
        <taxon>Streptophyta</taxon>
        <taxon>Embryophyta</taxon>
        <taxon>Tracheophyta</taxon>
        <taxon>Spermatophyta</taxon>
        <taxon>Magnoliopsida</taxon>
        <taxon>eudicotyledons</taxon>
        <taxon>Gunneridae</taxon>
        <taxon>Pentapetalae</taxon>
        <taxon>rosids</taxon>
        <taxon>malvids</taxon>
        <taxon>Brassicales</taxon>
        <taxon>Brassicaceae</taxon>
        <taxon>Brassiceae</taxon>
        <taxon>Brassica</taxon>
    </lineage>
</organism>
<feature type="region of interest" description="Disordered" evidence="4">
    <location>
        <begin position="302"/>
        <end position="356"/>
    </location>
</feature>
<evidence type="ECO:0000256" key="4">
    <source>
        <dbReference type="SAM" id="MobiDB-lite"/>
    </source>
</evidence>
<keyword evidence="7" id="KW-1185">Reference proteome</keyword>
<dbReference type="InterPro" id="IPR003617">
    <property type="entry name" value="TFIIS/CRSP70_N_sub"/>
</dbReference>
<dbReference type="SMART" id="SM00509">
    <property type="entry name" value="TFS2N"/>
    <property type="match status" value="1"/>
</dbReference>
<dbReference type="PANTHER" id="PTHR46554">
    <property type="entry name" value="MEDIATOR OF RNA POLYMERASE II TRANSCRIPTION SUBUNIT 26A-RELATED"/>
    <property type="match status" value="1"/>
</dbReference>
<dbReference type="SUPFAM" id="SSF47676">
    <property type="entry name" value="Conserved domain common to transcription factors TFIIS, elongin A, CRSP70"/>
    <property type="match status" value="1"/>
</dbReference>
<dbReference type="Proteomes" id="UP000824890">
    <property type="component" value="Unassembled WGS sequence"/>
</dbReference>
<dbReference type="PROSITE" id="PS51319">
    <property type="entry name" value="TFIIS_N"/>
    <property type="match status" value="1"/>
</dbReference>
<feature type="compositionally biased region" description="Basic and acidic residues" evidence="4">
    <location>
        <begin position="361"/>
        <end position="372"/>
    </location>
</feature>
<evidence type="ECO:0000256" key="3">
    <source>
        <dbReference type="PROSITE-ProRule" id="PRU00649"/>
    </source>
</evidence>
<sequence length="452" mass="51056">MSKKQNPIPLDRRRSRTMKPSSASLDSWREYFRRGDSDIFGIIDHAIMVAAADCPNRFKSRRDKIAELLFSCRVNRCTGCDHVELSVPGGDGEEEEANNIGDAAVDGGEEAGGSKESKANSSRGDNNHTYDDEAEALSDAIEEFSMVSKEVCRIKEILLNKDVESHSVILESLRKLKLMSLNVDILKVGFWLLVESTEIGKAVNGLRKHGSDKIRQLAKTLIAEWKEIVDQWVSTTKEIAGAEGTPESANPSVVDEDEEEEEAFPSLPYDVDIFTPEANGFEMLNGDFFDSLDFDGNLCNSGDYNTSREKERRPHNVAKRRPEGTQTRIQDAPFRSIKPSSHADETRRPLKPNTEQRMKNEMVSVHKSEKPMIPRRKPLARPPQEKLKGLDADAKFEFAKRKLQESYQHHENAKKQRTIQVLETIPKQGNAQKPQLKRPGMNNNRNWANGRK</sequence>
<protein>
    <recommendedName>
        <fullName evidence="5">TFIIS N-terminal domain-containing protein</fullName>
    </recommendedName>
</protein>
<comment type="subcellular location">
    <subcellularLocation>
        <location evidence="1 3">Nucleus</location>
    </subcellularLocation>
</comment>
<dbReference type="Pfam" id="PF08711">
    <property type="entry name" value="Med26"/>
    <property type="match status" value="1"/>
</dbReference>
<name>A0ABQ8BT02_BRANA</name>
<feature type="region of interest" description="Disordered" evidence="4">
    <location>
        <begin position="361"/>
        <end position="380"/>
    </location>
</feature>
<evidence type="ECO:0000313" key="7">
    <source>
        <dbReference type="Proteomes" id="UP000824890"/>
    </source>
</evidence>